<dbReference type="Pfam" id="PF00012">
    <property type="entry name" value="HSP70"/>
    <property type="match status" value="1"/>
</dbReference>
<dbReference type="EMBL" id="CP006571">
    <property type="protein sequence ID" value="AHK62943.1"/>
    <property type="molecule type" value="Genomic_DNA"/>
</dbReference>
<accession>W8JQ13</accession>
<dbReference type="SUPFAM" id="SSF100934">
    <property type="entry name" value="Heat shock protein 70kD (HSP70), C-terminal subdomain"/>
    <property type="match status" value="1"/>
</dbReference>
<sequence>MMSEQKKSSKIIGIDLGTTNSCVSVMEGGQAKVITSSEGTRTTPSIVAFKGNEKLVGIPAKRQAITNPERTLASTKRFIGRKYSEVESEIKTVPYKVTSGKQGDAVFDVDGHLYTPEEIGAQVLIKMKETAEAYLGETVSEAVITVPAYFNDAQRASTKDAGRIAGLEVKRIIPEPTAAALAYGIDKLGDKKIAVFDLGGGTFDISILEIGDGVFEVLSTNGDTHLGGDDFDNVIMKWMISEFQKQEGIDLSKDNMALQRLKDAAEKAKIELSGMSSTEINQPFITMDSSGPKHLALTLTRAQFEKLAAELIERTKAPCIKALQDAKLSASDIDDVLLVGGMSRMPAVQAIVKEIFGKEPNKSVNPDEVVAIGAAIQGGVLGGEVKDVLLLDVIPLSLGIETLGGVMTPLVERNTTIPTQKKQIFSTATDNQPAVTIVVLQGERPMAKDNKEIGRFDLTDIPPAPRGHPQIEVTFDIDANGILHVSAKDAASGREQKIRIEASSGLKEDEIQRMIRDAEIHKDEDKKRREASDVKNEADSMIFRAEKAITDYKDKIPESLTQEIQERIEKVRTALKEDAPIEQIKAASEELSRHMQKIGEAMQAQSASANPQGGPNINTEDLKKHSFSTRPPAGGTSTSSNNNDNIEEADVEIVDKPNN</sequence>
<dbReference type="CDD" id="cd10234">
    <property type="entry name" value="ASKHA_NBD_HSP70_DnaK-like"/>
    <property type="match status" value="1"/>
</dbReference>
<dbReference type="FunFam" id="2.60.34.10:FF:000014">
    <property type="entry name" value="Chaperone protein DnaK HSP70"/>
    <property type="match status" value="1"/>
</dbReference>
<feature type="coiled-coil region" evidence="11">
    <location>
        <begin position="251"/>
        <end position="278"/>
    </location>
</feature>
<dbReference type="PROSITE" id="PS00297">
    <property type="entry name" value="HSP70_1"/>
    <property type="match status" value="1"/>
</dbReference>
<evidence type="ECO:0000256" key="5">
    <source>
        <dbReference type="ARBA" id="ARBA00022741"/>
    </source>
</evidence>
<dbReference type="PANTHER" id="PTHR19375">
    <property type="entry name" value="HEAT SHOCK PROTEIN 70KDA"/>
    <property type="match status" value="1"/>
</dbReference>
<dbReference type="AlphaFoldDB" id="W8JQ13"/>
<dbReference type="GO" id="GO:0140662">
    <property type="term" value="F:ATP-dependent protein folding chaperone"/>
    <property type="evidence" value="ECO:0007669"/>
    <property type="project" value="InterPro"/>
</dbReference>
<dbReference type="FunFam" id="3.90.640.10:FF:000003">
    <property type="entry name" value="Molecular chaperone DnaK"/>
    <property type="match status" value="1"/>
</dbReference>
<name>W8JQ13_9CHLA</name>
<comment type="similarity">
    <text evidence="2 9 10">Belongs to the heat shock protein 70 family.</text>
</comment>
<dbReference type="GO" id="GO:0051082">
    <property type="term" value="F:unfolded protein binding"/>
    <property type="evidence" value="ECO:0007669"/>
    <property type="project" value="InterPro"/>
</dbReference>
<dbReference type="InterPro" id="IPR013126">
    <property type="entry name" value="Hsp_70_fam"/>
</dbReference>
<dbReference type="FunFam" id="3.30.420.40:FF:000020">
    <property type="entry name" value="Chaperone protein HscA homolog"/>
    <property type="match status" value="1"/>
</dbReference>
<dbReference type="NCBIfam" id="TIGR02350">
    <property type="entry name" value="prok_dnaK"/>
    <property type="match status" value="1"/>
</dbReference>
<dbReference type="SUPFAM" id="SSF53067">
    <property type="entry name" value="Actin-like ATPase domain"/>
    <property type="match status" value="2"/>
</dbReference>
<dbReference type="FunFam" id="1.20.1270.10:FF:000001">
    <property type="entry name" value="Molecular chaperone DnaK"/>
    <property type="match status" value="1"/>
</dbReference>
<keyword evidence="6 9" id="KW-0067">ATP-binding</keyword>
<dbReference type="Gene3D" id="3.90.640.10">
    <property type="entry name" value="Actin, Chain A, domain 4"/>
    <property type="match status" value="1"/>
</dbReference>
<gene>
    <name evidence="9 13" type="primary">dnaK</name>
    <name evidence="13" type="ORF">M832_00730</name>
</gene>
<dbReference type="PATRIC" id="fig|1229831.3.peg.74"/>
<keyword evidence="5 9" id="KW-0547">Nucleotide-binding</keyword>
<dbReference type="Gene3D" id="2.60.34.10">
    <property type="entry name" value="Substrate Binding Domain Of DNAk, Chain A, domain 1"/>
    <property type="match status" value="1"/>
</dbReference>
<reference evidence="13 14" key="1">
    <citation type="journal article" date="2014" name="Syst. Appl. Microbiol.">
        <title>Evidence for the existence of two new members of the family Chlamydiaceae and proposal of Chlamydia avium sp. nov. and Chlamydia gallinacea sp. nov.</title>
        <authorList>
            <person name="Sachse K."/>
            <person name="Laroucau K."/>
            <person name="Riege K."/>
            <person name="Wehner S."/>
            <person name="Dilcher M."/>
            <person name="Creasy H.H."/>
            <person name="Weidmann M."/>
            <person name="Myers G."/>
            <person name="Vorimore F."/>
            <person name="Vicari N."/>
            <person name="Magnino S."/>
            <person name="Liebler-Tenorio E."/>
            <person name="Ruettger A."/>
            <person name="Bavoil P.M."/>
            <person name="Hufert F.T."/>
            <person name="Rossello-Mora R."/>
            <person name="Marz M."/>
        </authorList>
    </citation>
    <scope>NUCLEOTIDE SEQUENCE [LARGE SCALE GENOMIC DNA]</scope>
    <source>
        <strain evidence="13 14">10DC88</strain>
    </source>
</reference>
<feature type="region of interest" description="Disordered" evidence="12">
    <location>
        <begin position="599"/>
        <end position="659"/>
    </location>
</feature>
<dbReference type="HOGENOM" id="CLU_005965_2_4_0"/>
<dbReference type="NCBIfam" id="NF001413">
    <property type="entry name" value="PRK00290.1"/>
    <property type="match status" value="1"/>
</dbReference>
<dbReference type="PRINTS" id="PR00301">
    <property type="entry name" value="HEATSHOCK70"/>
</dbReference>
<feature type="modified residue" description="Phosphothreonine; by autocatalysis" evidence="9">
    <location>
        <position position="202"/>
    </location>
</feature>
<organism evidence="13 14">
    <name type="scientific">Chlamydia avium 10DC88</name>
    <dbReference type="NCBI Taxonomy" id="1229831"/>
    <lineage>
        <taxon>Bacteria</taxon>
        <taxon>Pseudomonadati</taxon>
        <taxon>Chlamydiota</taxon>
        <taxon>Chlamydiia</taxon>
        <taxon>Chlamydiales</taxon>
        <taxon>Chlamydiaceae</taxon>
        <taxon>Chlamydia/Chlamydophila group</taxon>
        <taxon>Chlamydia</taxon>
    </lineage>
</organism>
<evidence type="ECO:0000256" key="10">
    <source>
        <dbReference type="RuleBase" id="RU003322"/>
    </source>
</evidence>
<keyword evidence="4 9" id="KW-0597">Phosphoprotein</keyword>
<comment type="function">
    <text evidence="1 9">Acts as a chaperone.</text>
</comment>
<proteinExistence type="evidence at transcript level"/>
<evidence type="ECO:0000256" key="9">
    <source>
        <dbReference type="HAMAP-Rule" id="MF_00332"/>
    </source>
</evidence>
<dbReference type="PROSITE" id="PS01036">
    <property type="entry name" value="HSP70_3"/>
    <property type="match status" value="1"/>
</dbReference>
<evidence type="ECO:0000256" key="6">
    <source>
        <dbReference type="ARBA" id="ARBA00022840"/>
    </source>
</evidence>
<evidence type="ECO:0000256" key="8">
    <source>
        <dbReference type="ARBA" id="ARBA00023186"/>
    </source>
</evidence>
<keyword evidence="8 9" id="KW-0143">Chaperone</keyword>
<evidence type="ECO:0000256" key="4">
    <source>
        <dbReference type="ARBA" id="ARBA00022553"/>
    </source>
</evidence>
<dbReference type="InterPro" id="IPR012725">
    <property type="entry name" value="Chaperone_DnaK"/>
</dbReference>
<evidence type="ECO:0000256" key="11">
    <source>
        <dbReference type="SAM" id="Coils"/>
    </source>
</evidence>
<dbReference type="HAMAP" id="MF_00332">
    <property type="entry name" value="DnaK"/>
    <property type="match status" value="1"/>
</dbReference>
<dbReference type="SUPFAM" id="SSF100920">
    <property type="entry name" value="Heat shock protein 70kD (HSP70), peptide-binding domain"/>
    <property type="match status" value="1"/>
</dbReference>
<dbReference type="GO" id="GO:0005524">
    <property type="term" value="F:ATP binding"/>
    <property type="evidence" value="ECO:0007669"/>
    <property type="project" value="UniProtKB-UniRule"/>
</dbReference>
<dbReference type="InterPro" id="IPR018181">
    <property type="entry name" value="Heat_shock_70_CS"/>
</dbReference>
<dbReference type="GO" id="GO:0005737">
    <property type="term" value="C:cytoplasm"/>
    <property type="evidence" value="ECO:0007669"/>
    <property type="project" value="UniProtKB-ARBA"/>
</dbReference>
<keyword evidence="11" id="KW-0175">Coiled coil</keyword>
<evidence type="ECO:0000256" key="3">
    <source>
        <dbReference type="ARBA" id="ARBA00014415"/>
    </source>
</evidence>
<comment type="induction">
    <text evidence="9">By stress conditions e.g. heat shock.</text>
</comment>
<dbReference type="InterPro" id="IPR029048">
    <property type="entry name" value="HSP70_C_sf"/>
</dbReference>
<dbReference type="InterPro" id="IPR029047">
    <property type="entry name" value="HSP70_peptide-bd_sf"/>
</dbReference>
<dbReference type="Gene3D" id="1.20.1270.10">
    <property type="match status" value="1"/>
</dbReference>
<keyword evidence="7 9" id="KW-0346">Stress response</keyword>
<dbReference type="PROSITE" id="PS00329">
    <property type="entry name" value="HSP70_2"/>
    <property type="match status" value="1"/>
</dbReference>
<evidence type="ECO:0000256" key="2">
    <source>
        <dbReference type="ARBA" id="ARBA00007381"/>
    </source>
</evidence>
<evidence type="ECO:0000256" key="7">
    <source>
        <dbReference type="ARBA" id="ARBA00023016"/>
    </source>
</evidence>
<dbReference type="KEGG" id="cav:M832_00730"/>
<evidence type="ECO:0000256" key="12">
    <source>
        <dbReference type="SAM" id="MobiDB-lite"/>
    </source>
</evidence>
<dbReference type="FunFam" id="3.30.420.40:FF:000004">
    <property type="entry name" value="Molecular chaperone DnaK"/>
    <property type="match status" value="1"/>
</dbReference>
<evidence type="ECO:0000313" key="14">
    <source>
        <dbReference type="Proteomes" id="UP000019433"/>
    </source>
</evidence>
<feature type="compositionally biased region" description="Low complexity" evidence="12">
    <location>
        <begin position="634"/>
        <end position="643"/>
    </location>
</feature>
<dbReference type="InterPro" id="IPR043129">
    <property type="entry name" value="ATPase_NBD"/>
</dbReference>
<evidence type="ECO:0000256" key="1">
    <source>
        <dbReference type="ARBA" id="ARBA00002290"/>
    </source>
</evidence>
<evidence type="ECO:0000313" key="13">
    <source>
        <dbReference type="EMBL" id="AHK62943.1"/>
    </source>
</evidence>
<protein>
    <recommendedName>
        <fullName evidence="3 9">Chaperone protein DnaK</fullName>
    </recommendedName>
    <alternativeName>
        <fullName evidence="9">HSP70</fullName>
    </alternativeName>
    <alternativeName>
        <fullName evidence="9">Heat shock 70 kDa protein</fullName>
    </alternativeName>
    <alternativeName>
        <fullName evidence="9">Heat shock protein 70</fullName>
    </alternativeName>
</protein>
<dbReference type="Gene3D" id="3.30.420.40">
    <property type="match status" value="2"/>
</dbReference>
<dbReference type="STRING" id="1229831.M832_00730"/>
<feature type="compositionally biased region" description="Polar residues" evidence="12">
    <location>
        <begin position="603"/>
        <end position="619"/>
    </location>
</feature>
<dbReference type="Proteomes" id="UP000019433">
    <property type="component" value="Chromosome"/>
</dbReference>
<dbReference type="eggNOG" id="COG0443">
    <property type="taxonomic scope" value="Bacteria"/>
</dbReference>